<dbReference type="EMBL" id="RJVU01053588">
    <property type="protein sequence ID" value="ROL29817.1"/>
    <property type="molecule type" value="Genomic_DNA"/>
</dbReference>
<dbReference type="PANTHER" id="PTHR45784:SF3">
    <property type="entry name" value="C-TYPE LECTIN DOMAIN FAMILY 4 MEMBER K-LIKE-RELATED"/>
    <property type="match status" value="1"/>
</dbReference>
<evidence type="ECO:0000313" key="3">
    <source>
        <dbReference type="Proteomes" id="UP000281406"/>
    </source>
</evidence>
<dbReference type="PROSITE" id="PS50041">
    <property type="entry name" value="C_TYPE_LECTIN_2"/>
    <property type="match status" value="1"/>
</dbReference>
<dbReference type="Pfam" id="PF00059">
    <property type="entry name" value="Lectin_C"/>
    <property type="match status" value="1"/>
</dbReference>
<protein>
    <submittedName>
        <fullName evidence="2">C-type lectin BfL-1</fullName>
    </submittedName>
</protein>
<organism evidence="2 3">
    <name type="scientific">Anabarilius grahami</name>
    <name type="common">Kanglang fish</name>
    <name type="synonym">Barilius grahami</name>
    <dbReference type="NCBI Taxonomy" id="495550"/>
    <lineage>
        <taxon>Eukaryota</taxon>
        <taxon>Metazoa</taxon>
        <taxon>Chordata</taxon>
        <taxon>Craniata</taxon>
        <taxon>Vertebrata</taxon>
        <taxon>Euteleostomi</taxon>
        <taxon>Actinopterygii</taxon>
        <taxon>Neopterygii</taxon>
        <taxon>Teleostei</taxon>
        <taxon>Ostariophysi</taxon>
        <taxon>Cypriniformes</taxon>
        <taxon>Xenocyprididae</taxon>
        <taxon>Xenocypridinae</taxon>
        <taxon>Xenocypridinae incertae sedis</taxon>
        <taxon>Anabarilius</taxon>
    </lineage>
</organism>
<dbReference type="InterPro" id="IPR016186">
    <property type="entry name" value="C-type_lectin-like/link_sf"/>
</dbReference>
<keyword evidence="3" id="KW-1185">Reference proteome</keyword>
<reference evidence="2 3" key="1">
    <citation type="submission" date="2018-10" db="EMBL/GenBank/DDBJ databases">
        <title>Genome assembly for a Yunnan-Guizhou Plateau 3E fish, Anabarilius grahami (Regan), and its evolutionary and genetic applications.</title>
        <authorList>
            <person name="Jiang W."/>
        </authorList>
    </citation>
    <scope>NUCLEOTIDE SEQUENCE [LARGE SCALE GENOMIC DNA]</scope>
    <source>
        <strain evidence="2">AG-KIZ</strain>
        <tissue evidence="2">Muscle</tissue>
    </source>
</reference>
<dbReference type="PANTHER" id="PTHR45784">
    <property type="entry name" value="C-TYPE LECTIN DOMAIN FAMILY 20 MEMBER A-RELATED"/>
    <property type="match status" value="1"/>
</dbReference>
<name>A0A3N0Y2S8_ANAGA</name>
<sequence>MIWSDAQMYCRQHYTDLATIDDHMDLSELLRSVHQDYKGNVWIGLHRKGAKAPWIWSDQSKSTFMPWAPMQPNNYGSNQYCVIVADGAVNDLDCQNKFPSVCYTDRADTEGEGTHRRCKTVVENPIRWKCLPKEPEV</sequence>
<accession>A0A3N0Y2S8</accession>
<evidence type="ECO:0000313" key="2">
    <source>
        <dbReference type="EMBL" id="ROL29817.1"/>
    </source>
</evidence>
<dbReference type="AlphaFoldDB" id="A0A3N0Y2S8"/>
<gene>
    <name evidence="2" type="ORF">DPX16_0874</name>
</gene>
<dbReference type="CDD" id="cd00037">
    <property type="entry name" value="CLECT"/>
    <property type="match status" value="1"/>
</dbReference>
<dbReference type="SUPFAM" id="SSF56436">
    <property type="entry name" value="C-type lectin-like"/>
    <property type="match status" value="1"/>
</dbReference>
<evidence type="ECO:0000259" key="1">
    <source>
        <dbReference type="PROSITE" id="PS50041"/>
    </source>
</evidence>
<dbReference type="Proteomes" id="UP000281406">
    <property type="component" value="Unassembled WGS sequence"/>
</dbReference>
<proteinExistence type="predicted"/>
<dbReference type="InterPro" id="IPR001304">
    <property type="entry name" value="C-type_lectin-like"/>
</dbReference>
<dbReference type="SMART" id="SM00034">
    <property type="entry name" value="CLECT"/>
    <property type="match status" value="1"/>
</dbReference>
<dbReference type="GO" id="GO:0030246">
    <property type="term" value="F:carbohydrate binding"/>
    <property type="evidence" value="ECO:0007669"/>
    <property type="project" value="UniProtKB-KW"/>
</dbReference>
<feature type="domain" description="C-type lectin" evidence="1">
    <location>
        <begin position="1"/>
        <end position="103"/>
    </location>
</feature>
<dbReference type="InterPro" id="IPR016187">
    <property type="entry name" value="CTDL_fold"/>
</dbReference>
<comment type="caution">
    <text evidence="2">The sequence shown here is derived from an EMBL/GenBank/DDBJ whole genome shotgun (WGS) entry which is preliminary data.</text>
</comment>
<dbReference type="Gene3D" id="3.10.100.10">
    <property type="entry name" value="Mannose-Binding Protein A, subunit A"/>
    <property type="match status" value="1"/>
</dbReference>
<dbReference type="OrthoDB" id="7357196at2759"/>
<keyword evidence="2" id="KW-0430">Lectin</keyword>